<dbReference type="Proteomes" id="UP001237156">
    <property type="component" value="Unassembled WGS sequence"/>
</dbReference>
<evidence type="ECO:0000313" key="2">
    <source>
        <dbReference type="Proteomes" id="UP001237156"/>
    </source>
</evidence>
<dbReference type="AlphaFoldDB" id="A0AAW6RP27"/>
<name>A0AAW6RP27_9BURK</name>
<evidence type="ECO:0000313" key="1">
    <source>
        <dbReference type="EMBL" id="MDG9699280.1"/>
    </source>
</evidence>
<reference evidence="1 2" key="1">
    <citation type="submission" date="2023-04" db="EMBL/GenBank/DDBJ databases">
        <title>Ottowia paracancer sp. nov., isolated from human stomach.</title>
        <authorList>
            <person name="Song Y."/>
        </authorList>
    </citation>
    <scope>NUCLEOTIDE SEQUENCE [LARGE SCALE GENOMIC DNA]</scope>
    <source>
        <strain evidence="1 2">10c7w1</strain>
    </source>
</reference>
<dbReference type="RefSeq" id="WP_279524215.1">
    <property type="nucleotide sequence ID" value="NZ_JARVII010000009.1"/>
</dbReference>
<dbReference type="Pfam" id="PF06074">
    <property type="entry name" value="Portal_Mu"/>
    <property type="match status" value="1"/>
</dbReference>
<keyword evidence="2" id="KW-1185">Reference proteome</keyword>
<proteinExistence type="predicted"/>
<dbReference type="EMBL" id="JARVII010000009">
    <property type="protein sequence ID" value="MDG9699280.1"/>
    <property type="molecule type" value="Genomic_DNA"/>
</dbReference>
<organism evidence="1 2">
    <name type="scientific">Ottowia cancrivicina</name>
    <dbReference type="NCBI Taxonomy" id="3040346"/>
    <lineage>
        <taxon>Bacteria</taxon>
        <taxon>Pseudomonadati</taxon>
        <taxon>Pseudomonadota</taxon>
        <taxon>Betaproteobacteria</taxon>
        <taxon>Burkholderiales</taxon>
        <taxon>Comamonadaceae</taxon>
        <taxon>Ottowia</taxon>
    </lineage>
</organism>
<accession>A0AAW6RP27</accession>
<sequence>MKDKKDWPQLDAEAAPLALDPWNTVFMGILQPNDPLLLERGKGGSLAHELYRDLKRDGKVFSGLQKRKLAVVSRPWSVEPVQASEAGGRDAALVMDILNGFAFDRLCVDLLDALLMGWQPAEIVWTLREVGGRQMVVPERAPKRLHRRFVYVQGEAGGPPELRLLVREAMQQGVPVPDRKFIVHRINAEDDNPYGVGLGLQLYWPVFFKRKGVLAWGKLCDRFGTPTPWGKYPREAKAREKGTLFEALRAMSNDGFIMTPEGVDITLLEARISSGGMTPNQSLVEYMDDWIMEVLLGQPPRGQSGGALAAAANEREAVRLELSQADSDLLSDTLNATLIRWICEFNGLQPCMVSRTIKAAEDIKAASETDANVAAMGFRMTLDGVRARYGEHWELAPNQPTLPASAAGGVPRSFAEGQTVGRDALDELVDEELAQWREALEPMATPLRRLMARASQEGWTAGQLLDALPGVLPEMDADALAQALTRAAFAARGAARAGLDDE</sequence>
<gene>
    <name evidence="1" type="ORF">QB898_06005</name>
</gene>
<comment type="caution">
    <text evidence="1">The sequence shown here is derived from an EMBL/GenBank/DDBJ whole genome shotgun (WGS) entry which is preliminary data.</text>
</comment>
<protein>
    <submittedName>
        <fullName evidence="1">DUF935 family protein</fullName>
    </submittedName>
</protein>
<dbReference type="InterPro" id="IPR009279">
    <property type="entry name" value="Portal_Mu"/>
</dbReference>